<dbReference type="Gene3D" id="1.10.167.10">
    <property type="entry name" value="Regulator of G-protein Signalling 4, domain 2"/>
    <property type="match status" value="1"/>
</dbReference>
<dbReference type="SMART" id="SM00315">
    <property type="entry name" value="RGS"/>
    <property type="match status" value="1"/>
</dbReference>
<dbReference type="PROSITE" id="PS50132">
    <property type="entry name" value="RGS"/>
    <property type="match status" value="1"/>
</dbReference>
<feature type="compositionally biased region" description="Polar residues" evidence="1">
    <location>
        <begin position="131"/>
        <end position="140"/>
    </location>
</feature>
<dbReference type="Pfam" id="PF00615">
    <property type="entry name" value="RGS"/>
    <property type="match status" value="1"/>
</dbReference>
<dbReference type="InterPro" id="IPR044926">
    <property type="entry name" value="RGS_subdomain_2"/>
</dbReference>
<organism evidence="3">
    <name type="scientific">Octactis speculum</name>
    <dbReference type="NCBI Taxonomy" id="3111310"/>
    <lineage>
        <taxon>Eukaryota</taxon>
        <taxon>Sar</taxon>
        <taxon>Stramenopiles</taxon>
        <taxon>Ochrophyta</taxon>
        <taxon>Dictyochophyceae</taxon>
        <taxon>Dictyochales</taxon>
        <taxon>Dictyochaceae</taxon>
        <taxon>Octactis</taxon>
    </lineage>
</organism>
<feature type="compositionally biased region" description="Basic and acidic residues" evidence="1">
    <location>
        <begin position="141"/>
        <end position="158"/>
    </location>
</feature>
<feature type="region of interest" description="Disordered" evidence="1">
    <location>
        <begin position="91"/>
        <end position="278"/>
    </location>
</feature>
<dbReference type="AlphaFoldDB" id="A0A7S2CT84"/>
<feature type="compositionally biased region" description="Basic and acidic residues" evidence="1">
    <location>
        <begin position="213"/>
        <end position="226"/>
    </location>
</feature>
<dbReference type="EMBL" id="HBGS01033049">
    <property type="protein sequence ID" value="CAD9434914.1"/>
    <property type="molecule type" value="Transcribed_RNA"/>
</dbReference>
<dbReference type="SUPFAM" id="SSF48097">
    <property type="entry name" value="Regulator of G-protein signaling, RGS"/>
    <property type="match status" value="1"/>
</dbReference>
<accession>A0A7S2CT84</accession>
<evidence type="ECO:0000259" key="2">
    <source>
        <dbReference type="PROSITE" id="PS50132"/>
    </source>
</evidence>
<dbReference type="PANTHER" id="PTHR10845:SF192">
    <property type="entry name" value="DOUBLE HIT, ISOFORM B"/>
    <property type="match status" value="1"/>
</dbReference>
<dbReference type="PANTHER" id="PTHR10845">
    <property type="entry name" value="REGULATOR OF G PROTEIN SIGNALING"/>
    <property type="match status" value="1"/>
</dbReference>
<evidence type="ECO:0000256" key="1">
    <source>
        <dbReference type="SAM" id="MobiDB-lite"/>
    </source>
</evidence>
<dbReference type="InterPro" id="IPR036305">
    <property type="entry name" value="RGS_sf"/>
</dbReference>
<proteinExistence type="predicted"/>
<name>A0A7S2CT84_9STRA</name>
<sequence>MAKGIEQVLQRWKHKFSVSSFHSKVYVVPSLDAGDTLKLPLDEVLSSPVSDLPDKRFNDPEISNMIKTLKPSNNSVFKSCEFDEISPLQKFRMTETSDHPTNKDYSITGNAKGDQIPSDHVYRTSRGINVYRTSTGSPRQSLRDDQRPQQSLREDQPERGAQNPQTQPHSFHGSSRYGNEGNQQDSFRNGSDISMGHHSEQSQILDVTQLSPDHGRTPPGENDRAGEMVSSNPQSFEKNGARDRRRSSIHYYGARNPRTSSSSGAPMRKNGSLNLPRNPHMAQRNLLEMTQESTRETRRSSFESKKFGESDMFYPSMSKLIPEGKELEFMEVITNDMYLQFFMEYLSGLGCSEGLNFRIAVNAFSHKAIKSGKYCPKQAFEIFQTYIAADAPLQIKILPSLADEIYNSVKQKNSESSIQDHQLVAVAKLYDSALKSLMSDLEFELFPMFRNSLEHERLMQFVNITKTTFKDIRDVSAISALYSEHSSRSR</sequence>
<feature type="compositionally biased region" description="Polar residues" evidence="1">
    <location>
        <begin position="201"/>
        <end position="211"/>
    </location>
</feature>
<protein>
    <recommendedName>
        <fullName evidence="2">RGS domain-containing protein</fullName>
    </recommendedName>
</protein>
<gene>
    <name evidence="3" type="ORF">DSPE1174_LOCUS17004</name>
</gene>
<reference evidence="3" key="1">
    <citation type="submission" date="2021-01" db="EMBL/GenBank/DDBJ databases">
        <authorList>
            <person name="Corre E."/>
            <person name="Pelletier E."/>
            <person name="Niang G."/>
            <person name="Scheremetjew M."/>
            <person name="Finn R."/>
            <person name="Kale V."/>
            <person name="Holt S."/>
            <person name="Cochrane G."/>
            <person name="Meng A."/>
            <person name="Brown T."/>
            <person name="Cohen L."/>
        </authorList>
    </citation>
    <scope>NUCLEOTIDE SEQUENCE</scope>
    <source>
        <strain evidence="3">CCMP1381</strain>
    </source>
</reference>
<evidence type="ECO:0000313" key="3">
    <source>
        <dbReference type="EMBL" id="CAD9434914.1"/>
    </source>
</evidence>
<feature type="domain" description="RGS" evidence="2">
    <location>
        <begin position="328"/>
        <end position="459"/>
    </location>
</feature>
<dbReference type="InterPro" id="IPR016137">
    <property type="entry name" value="RGS"/>
</dbReference>
<feature type="compositionally biased region" description="Basic and acidic residues" evidence="1">
    <location>
        <begin position="92"/>
        <end position="102"/>
    </location>
</feature>
<feature type="compositionally biased region" description="Polar residues" evidence="1">
    <location>
        <begin position="162"/>
        <end position="192"/>
    </location>
</feature>